<dbReference type="SMART" id="SM00066">
    <property type="entry name" value="GAL4"/>
    <property type="match status" value="1"/>
</dbReference>
<dbReference type="SUPFAM" id="SSF57701">
    <property type="entry name" value="Zn2/Cys6 DNA-binding domain"/>
    <property type="match status" value="1"/>
</dbReference>
<comment type="caution">
    <text evidence="3">The sequence shown here is derived from an EMBL/GenBank/DDBJ whole genome shotgun (WGS) entry which is preliminary data.</text>
</comment>
<evidence type="ECO:0000313" key="4">
    <source>
        <dbReference type="Proteomes" id="UP000813461"/>
    </source>
</evidence>
<evidence type="ECO:0000313" key="3">
    <source>
        <dbReference type="EMBL" id="KAH7095702.1"/>
    </source>
</evidence>
<dbReference type="Pfam" id="PF00172">
    <property type="entry name" value="Zn_clus"/>
    <property type="match status" value="1"/>
</dbReference>
<dbReference type="AlphaFoldDB" id="A0A8K0RIL6"/>
<reference evidence="3" key="1">
    <citation type="journal article" date="2021" name="Nat. Commun.">
        <title>Genetic determinants of endophytism in the Arabidopsis root mycobiome.</title>
        <authorList>
            <person name="Mesny F."/>
            <person name="Miyauchi S."/>
            <person name="Thiergart T."/>
            <person name="Pickel B."/>
            <person name="Atanasova L."/>
            <person name="Karlsson M."/>
            <person name="Huettel B."/>
            <person name="Barry K.W."/>
            <person name="Haridas S."/>
            <person name="Chen C."/>
            <person name="Bauer D."/>
            <person name="Andreopoulos W."/>
            <person name="Pangilinan J."/>
            <person name="LaButti K."/>
            <person name="Riley R."/>
            <person name="Lipzen A."/>
            <person name="Clum A."/>
            <person name="Drula E."/>
            <person name="Henrissat B."/>
            <person name="Kohler A."/>
            <person name="Grigoriev I.V."/>
            <person name="Martin F.M."/>
            <person name="Hacquard S."/>
        </authorList>
    </citation>
    <scope>NUCLEOTIDE SEQUENCE</scope>
    <source>
        <strain evidence="3">MPI-SDFR-AT-0120</strain>
    </source>
</reference>
<keyword evidence="1" id="KW-0539">Nucleus</keyword>
<dbReference type="PANTHER" id="PTHR47256:SF1">
    <property type="entry name" value="ZN(II)2CYS6 TRANSCRIPTION FACTOR (EUROFUNG)"/>
    <property type="match status" value="1"/>
</dbReference>
<dbReference type="GO" id="GO:0000981">
    <property type="term" value="F:DNA-binding transcription factor activity, RNA polymerase II-specific"/>
    <property type="evidence" value="ECO:0007669"/>
    <property type="project" value="InterPro"/>
</dbReference>
<feature type="domain" description="Zn(2)-C6 fungal-type" evidence="2">
    <location>
        <begin position="40"/>
        <end position="70"/>
    </location>
</feature>
<name>A0A8K0RIL6_9PLEO</name>
<evidence type="ECO:0000259" key="2">
    <source>
        <dbReference type="PROSITE" id="PS50048"/>
    </source>
</evidence>
<accession>A0A8K0RIL6</accession>
<dbReference type="EMBL" id="JAGMVJ010000001">
    <property type="protein sequence ID" value="KAH7095702.1"/>
    <property type="molecule type" value="Genomic_DNA"/>
</dbReference>
<dbReference type="CDD" id="cd00067">
    <property type="entry name" value="GAL4"/>
    <property type="match status" value="1"/>
</dbReference>
<dbReference type="PANTHER" id="PTHR47256">
    <property type="entry name" value="ZN(II)2CYS6 TRANSCRIPTION FACTOR (EUROFUNG)-RELATED"/>
    <property type="match status" value="1"/>
</dbReference>
<protein>
    <recommendedName>
        <fullName evidence="2">Zn(2)-C6 fungal-type domain-containing protein</fullName>
    </recommendedName>
</protein>
<keyword evidence="4" id="KW-1185">Reference proteome</keyword>
<dbReference type="Gene3D" id="4.10.240.10">
    <property type="entry name" value="Zn(2)-C6 fungal-type DNA-binding domain"/>
    <property type="match status" value="1"/>
</dbReference>
<dbReference type="Proteomes" id="UP000813461">
    <property type="component" value="Unassembled WGS sequence"/>
</dbReference>
<organism evidence="3 4">
    <name type="scientific">Paraphoma chrysanthemicola</name>
    <dbReference type="NCBI Taxonomy" id="798071"/>
    <lineage>
        <taxon>Eukaryota</taxon>
        <taxon>Fungi</taxon>
        <taxon>Dikarya</taxon>
        <taxon>Ascomycota</taxon>
        <taxon>Pezizomycotina</taxon>
        <taxon>Dothideomycetes</taxon>
        <taxon>Pleosporomycetidae</taxon>
        <taxon>Pleosporales</taxon>
        <taxon>Pleosporineae</taxon>
        <taxon>Phaeosphaeriaceae</taxon>
        <taxon>Paraphoma</taxon>
    </lineage>
</organism>
<gene>
    <name evidence="3" type="ORF">FB567DRAFT_543986</name>
</gene>
<dbReference type="GO" id="GO:0008270">
    <property type="term" value="F:zinc ion binding"/>
    <property type="evidence" value="ECO:0007669"/>
    <property type="project" value="InterPro"/>
</dbReference>
<dbReference type="PROSITE" id="PS50048">
    <property type="entry name" value="ZN2_CY6_FUNGAL_2"/>
    <property type="match status" value="1"/>
</dbReference>
<dbReference type="PROSITE" id="PS00463">
    <property type="entry name" value="ZN2_CY6_FUNGAL_1"/>
    <property type="match status" value="1"/>
</dbReference>
<sequence>MDSTIENSNETSRQLRALLPATSPRQLAASPPKRHRITMACAACRSRKTKCDGDRPQCQECLSRDSECHYTETETALLKRKHEDLEALFDMFRTFPEQEANNLLARSSKYGMGACSCNSRRLQTRGVETEASRAKIRGHSRRPSRREKKRKQCVRNPKICKELFFDVIFYILMIPWHWRTEHLIGALLEAGMALHGQNSISVHFQEVLGIQEESSHKS</sequence>
<evidence type="ECO:0000256" key="1">
    <source>
        <dbReference type="ARBA" id="ARBA00023242"/>
    </source>
</evidence>
<dbReference type="InterPro" id="IPR036864">
    <property type="entry name" value="Zn2-C6_fun-type_DNA-bd_sf"/>
</dbReference>
<dbReference type="InterPro" id="IPR001138">
    <property type="entry name" value="Zn2Cys6_DnaBD"/>
</dbReference>
<dbReference type="OrthoDB" id="10261408at2759"/>
<dbReference type="InterPro" id="IPR053187">
    <property type="entry name" value="Notoamide_regulator"/>
</dbReference>
<proteinExistence type="predicted"/>